<dbReference type="NCBIfam" id="TIGR01352">
    <property type="entry name" value="tonB_Cterm"/>
    <property type="match status" value="1"/>
</dbReference>
<dbReference type="SUPFAM" id="SSF74653">
    <property type="entry name" value="TolA/TonB C-terminal domain"/>
    <property type="match status" value="1"/>
</dbReference>
<keyword evidence="7" id="KW-0653">Protein transport</keyword>
<dbReference type="RefSeq" id="WP_066622866.1">
    <property type="nucleotide sequence ID" value="NZ_JBHSYQ010000003.1"/>
</dbReference>
<accession>A0ABW2DJP8</accession>
<dbReference type="InterPro" id="IPR051045">
    <property type="entry name" value="TonB-dependent_transducer"/>
</dbReference>
<dbReference type="InterPro" id="IPR037682">
    <property type="entry name" value="TonB_C"/>
</dbReference>
<keyword evidence="3" id="KW-0813">Transport</keyword>
<dbReference type="EMBL" id="JBHSYQ010000003">
    <property type="protein sequence ID" value="MFC6996914.1"/>
    <property type="molecule type" value="Genomic_DNA"/>
</dbReference>
<evidence type="ECO:0000313" key="11">
    <source>
        <dbReference type="EMBL" id="MFC6996914.1"/>
    </source>
</evidence>
<keyword evidence="6" id="KW-0812">Transmembrane</keyword>
<evidence type="ECO:0000256" key="6">
    <source>
        <dbReference type="ARBA" id="ARBA00022692"/>
    </source>
</evidence>
<dbReference type="Pfam" id="PF03544">
    <property type="entry name" value="TonB_C"/>
    <property type="match status" value="1"/>
</dbReference>
<keyword evidence="8" id="KW-1133">Transmembrane helix</keyword>
<evidence type="ECO:0000259" key="10">
    <source>
        <dbReference type="Pfam" id="PF03544"/>
    </source>
</evidence>
<protein>
    <submittedName>
        <fullName evidence="11">Energy transducer TonB</fullName>
    </submittedName>
</protein>
<evidence type="ECO:0000256" key="9">
    <source>
        <dbReference type="ARBA" id="ARBA00023136"/>
    </source>
</evidence>
<evidence type="ECO:0000256" key="5">
    <source>
        <dbReference type="ARBA" id="ARBA00022519"/>
    </source>
</evidence>
<sequence length="229" mass="25364">MTDKNPIKNVHLAFACDKSWDHMQPCHNGKKCLSCHTTVIDFTQKCQEDLQAALESGGEICGRFRQSQLATAPQPASSSFKRMAAGILLTLGFTSLANELKAQVPPPPPDLPESHTDEKIFLGVVEKLPEYKHGGMAGLIKFIKDNMTQSPQADLEGMVVATFVIDTTGAVTNPKIVKSLSEWADQEVLRVVQLLEFTPSMQGNRKVNVTYTIPVRFTPAEEQKKRRKK</sequence>
<evidence type="ECO:0000256" key="1">
    <source>
        <dbReference type="ARBA" id="ARBA00004383"/>
    </source>
</evidence>
<evidence type="ECO:0000256" key="8">
    <source>
        <dbReference type="ARBA" id="ARBA00022989"/>
    </source>
</evidence>
<evidence type="ECO:0000313" key="12">
    <source>
        <dbReference type="Proteomes" id="UP001596405"/>
    </source>
</evidence>
<dbReference type="InterPro" id="IPR006260">
    <property type="entry name" value="TonB/TolA_C"/>
</dbReference>
<keyword evidence="4" id="KW-1003">Cell membrane</keyword>
<evidence type="ECO:0000256" key="3">
    <source>
        <dbReference type="ARBA" id="ARBA00022448"/>
    </source>
</evidence>
<dbReference type="PANTHER" id="PTHR33446">
    <property type="entry name" value="PROTEIN TONB-RELATED"/>
    <property type="match status" value="1"/>
</dbReference>
<comment type="similarity">
    <text evidence="2">Belongs to the TonB family.</text>
</comment>
<keyword evidence="9" id="KW-0472">Membrane</keyword>
<dbReference type="Proteomes" id="UP001596405">
    <property type="component" value="Unassembled WGS sequence"/>
</dbReference>
<keyword evidence="5" id="KW-0997">Cell inner membrane</keyword>
<gene>
    <name evidence="11" type="ORF">ACFQHR_04720</name>
</gene>
<reference evidence="12" key="1">
    <citation type="journal article" date="2019" name="Int. J. Syst. Evol. Microbiol.">
        <title>The Global Catalogue of Microorganisms (GCM) 10K type strain sequencing project: providing services to taxonomists for standard genome sequencing and annotation.</title>
        <authorList>
            <consortium name="The Broad Institute Genomics Platform"/>
            <consortium name="The Broad Institute Genome Sequencing Center for Infectious Disease"/>
            <person name="Wu L."/>
            <person name="Ma J."/>
        </authorList>
    </citation>
    <scope>NUCLEOTIDE SEQUENCE [LARGE SCALE GENOMIC DNA]</scope>
    <source>
        <strain evidence="12">CGMCC 4.7393</strain>
    </source>
</reference>
<comment type="subcellular location">
    <subcellularLocation>
        <location evidence="1">Cell inner membrane</location>
        <topology evidence="1">Single-pass membrane protein</topology>
        <orientation evidence="1">Periplasmic side</orientation>
    </subcellularLocation>
</comment>
<feature type="domain" description="TonB C-terminal" evidence="10">
    <location>
        <begin position="152"/>
        <end position="218"/>
    </location>
</feature>
<evidence type="ECO:0000256" key="7">
    <source>
        <dbReference type="ARBA" id="ARBA00022927"/>
    </source>
</evidence>
<evidence type="ECO:0000256" key="4">
    <source>
        <dbReference type="ARBA" id="ARBA00022475"/>
    </source>
</evidence>
<organism evidence="11 12">
    <name type="scientific">Rufibacter roseus</name>
    <dbReference type="NCBI Taxonomy" id="1567108"/>
    <lineage>
        <taxon>Bacteria</taxon>
        <taxon>Pseudomonadati</taxon>
        <taxon>Bacteroidota</taxon>
        <taxon>Cytophagia</taxon>
        <taxon>Cytophagales</taxon>
        <taxon>Hymenobacteraceae</taxon>
        <taxon>Rufibacter</taxon>
    </lineage>
</organism>
<dbReference type="PANTHER" id="PTHR33446:SF2">
    <property type="entry name" value="PROTEIN TONB"/>
    <property type="match status" value="1"/>
</dbReference>
<comment type="caution">
    <text evidence="11">The sequence shown here is derived from an EMBL/GenBank/DDBJ whole genome shotgun (WGS) entry which is preliminary data.</text>
</comment>
<name>A0ABW2DJP8_9BACT</name>
<evidence type="ECO:0000256" key="2">
    <source>
        <dbReference type="ARBA" id="ARBA00006555"/>
    </source>
</evidence>
<dbReference type="Gene3D" id="3.30.1150.10">
    <property type="match status" value="1"/>
</dbReference>
<keyword evidence="12" id="KW-1185">Reference proteome</keyword>
<proteinExistence type="inferred from homology"/>